<gene>
    <name evidence="3" type="ORF">BDA99DRAFT_517670</name>
</gene>
<dbReference type="PANTHER" id="PTHR21974">
    <property type="entry name" value="RE15880P"/>
    <property type="match status" value="1"/>
</dbReference>
<feature type="compositionally biased region" description="Pro residues" evidence="2">
    <location>
        <begin position="374"/>
        <end position="385"/>
    </location>
</feature>
<accession>A0AAD5JV97</accession>
<reference evidence="3" key="2">
    <citation type="submission" date="2023-02" db="EMBL/GenBank/DDBJ databases">
        <authorList>
            <consortium name="DOE Joint Genome Institute"/>
            <person name="Mondo S.J."/>
            <person name="Chang Y."/>
            <person name="Wang Y."/>
            <person name="Ahrendt S."/>
            <person name="Andreopoulos W."/>
            <person name="Barry K."/>
            <person name="Beard J."/>
            <person name="Benny G.L."/>
            <person name="Blankenship S."/>
            <person name="Bonito G."/>
            <person name="Cuomo C."/>
            <person name="Desiro A."/>
            <person name="Gervers K.A."/>
            <person name="Hundley H."/>
            <person name="Kuo A."/>
            <person name="LaButti K."/>
            <person name="Lang B.F."/>
            <person name="Lipzen A."/>
            <person name="O'Donnell K."/>
            <person name="Pangilinan J."/>
            <person name="Reynolds N."/>
            <person name="Sandor L."/>
            <person name="Smith M.W."/>
            <person name="Tsang A."/>
            <person name="Grigoriev I.V."/>
            <person name="Stajich J.E."/>
            <person name="Spatafora J.W."/>
        </authorList>
    </citation>
    <scope>NUCLEOTIDE SEQUENCE</scope>
    <source>
        <strain evidence="3">RSA 2281</strain>
    </source>
</reference>
<proteinExistence type="predicted"/>
<feature type="coiled-coil region" evidence="1">
    <location>
        <begin position="39"/>
        <end position="70"/>
    </location>
</feature>
<evidence type="ECO:0000313" key="4">
    <source>
        <dbReference type="Proteomes" id="UP001209540"/>
    </source>
</evidence>
<feature type="compositionally biased region" description="Pro residues" evidence="2">
    <location>
        <begin position="438"/>
        <end position="450"/>
    </location>
</feature>
<evidence type="ECO:0000313" key="3">
    <source>
        <dbReference type="EMBL" id="KAI9255799.1"/>
    </source>
</evidence>
<feature type="coiled-coil region" evidence="1">
    <location>
        <begin position="104"/>
        <end position="145"/>
    </location>
</feature>
<evidence type="ECO:0000256" key="1">
    <source>
        <dbReference type="SAM" id="Coils"/>
    </source>
</evidence>
<dbReference type="EMBL" id="JAIXMP010000022">
    <property type="protein sequence ID" value="KAI9255799.1"/>
    <property type="molecule type" value="Genomic_DNA"/>
</dbReference>
<sequence length="469" mass="52415">MTTLVARIQDRAPQYRKLTHELAQEQTINMGLESCIAERDRLTQKLTTKKADLAALIENSKKEYEDLRKIRHLSIRSAAATLTGKKREKAAIGEARYQHAFEAEQRCKRDIEEMSNELAVLSDNNEQLERQATHMRETRTHLKQLLDDIFMVADSGFPLEPQLKAEVQNYISQQVGATRDLGRFKDTDHNLAHAKRDINKVLRLLDTAMSYVPFDLFGGNLMDAHQAACLEGAKKQIYEVQRRLNVARQILPEIPHPGLLDVVTQNLLLNMQLNLNYVDVAWKAKAQHTYALMVTCQKNIETSLQWVRHYLHYTEGALQRLGVAIESTQNALENERRRIVDGVLSGQPVDGLAGYGGGGSSSSPQEPQLQLDDAPPPMYASPPDPNTNNLATIPSIPSDVHLPPPSPTSTLDNATTPTHTSTHSLSPPLQHFQQQRPPSQPPTAYPPPSPTTSNTTPPYTAHNTHNPFV</sequence>
<keyword evidence="4" id="KW-1185">Reference proteome</keyword>
<dbReference type="Proteomes" id="UP001209540">
    <property type="component" value="Unassembled WGS sequence"/>
</dbReference>
<reference evidence="3" key="1">
    <citation type="journal article" date="2022" name="IScience">
        <title>Evolution of zygomycete secretomes and the origins of terrestrial fungal ecologies.</title>
        <authorList>
            <person name="Chang Y."/>
            <person name="Wang Y."/>
            <person name="Mondo S."/>
            <person name="Ahrendt S."/>
            <person name="Andreopoulos W."/>
            <person name="Barry K."/>
            <person name="Beard J."/>
            <person name="Benny G.L."/>
            <person name="Blankenship S."/>
            <person name="Bonito G."/>
            <person name="Cuomo C."/>
            <person name="Desiro A."/>
            <person name="Gervers K.A."/>
            <person name="Hundley H."/>
            <person name="Kuo A."/>
            <person name="LaButti K."/>
            <person name="Lang B.F."/>
            <person name="Lipzen A."/>
            <person name="O'Donnell K."/>
            <person name="Pangilinan J."/>
            <person name="Reynolds N."/>
            <person name="Sandor L."/>
            <person name="Smith M.E."/>
            <person name="Tsang A."/>
            <person name="Grigoriev I.V."/>
            <person name="Stajich J.E."/>
            <person name="Spatafora J.W."/>
        </authorList>
    </citation>
    <scope>NUCLEOTIDE SEQUENCE</scope>
    <source>
        <strain evidence="3">RSA 2281</strain>
    </source>
</reference>
<feature type="region of interest" description="Disordered" evidence="2">
    <location>
        <begin position="350"/>
        <end position="469"/>
    </location>
</feature>
<evidence type="ECO:0000256" key="2">
    <source>
        <dbReference type="SAM" id="MobiDB-lite"/>
    </source>
</evidence>
<dbReference type="AlphaFoldDB" id="A0AAD5JV97"/>
<feature type="compositionally biased region" description="Low complexity" evidence="2">
    <location>
        <begin position="451"/>
        <end position="461"/>
    </location>
</feature>
<comment type="caution">
    <text evidence="3">The sequence shown here is derived from an EMBL/GenBank/DDBJ whole genome shotgun (WGS) entry which is preliminary data.</text>
</comment>
<protein>
    <submittedName>
        <fullName evidence="3">Uncharacterized protein</fullName>
    </submittedName>
</protein>
<dbReference type="PANTHER" id="PTHR21974:SF2">
    <property type="entry name" value="RE15880P"/>
    <property type="match status" value="1"/>
</dbReference>
<feature type="compositionally biased region" description="Low complexity" evidence="2">
    <location>
        <begin position="415"/>
        <end position="429"/>
    </location>
</feature>
<name>A0AAD5JV97_9FUNG</name>
<keyword evidence="1" id="KW-0175">Coiled coil</keyword>
<organism evidence="3 4">
    <name type="scientific">Phascolomyces articulosus</name>
    <dbReference type="NCBI Taxonomy" id="60185"/>
    <lineage>
        <taxon>Eukaryota</taxon>
        <taxon>Fungi</taxon>
        <taxon>Fungi incertae sedis</taxon>
        <taxon>Mucoromycota</taxon>
        <taxon>Mucoromycotina</taxon>
        <taxon>Mucoromycetes</taxon>
        <taxon>Mucorales</taxon>
        <taxon>Lichtheimiaceae</taxon>
        <taxon>Phascolomyces</taxon>
    </lineage>
</organism>